<comment type="similarity">
    <text evidence="2">Belongs to the DadA oxidoreductase family.</text>
</comment>
<gene>
    <name evidence="6" type="ORF">SAMN04488541_104412</name>
</gene>
<dbReference type="OrthoDB" id="9799943at2"/>
<dbReference type="RefSeq" id="WP_091549042.1">
    <property type="nucleotide sequence ID" value="NZ_FONY01000044.1"/>
</dbReference>
<dbReference type="STRING" id="1003.SAMN04488541_104412"/>
<feature type="domain" description="FAD dependent oxidoreductase" evidence="5">
    <location>
        <begin position="8"/>
        <end position="376"/>
    </location>
</feature>
<dbReference type="InterPro" id="IPR006076">
    <property type="entry name" value="FAD-dep_OxRdtase"/>
</dbReference>
<dbReference type="GO" id="GO:0005737">
    <property type="term" value="C:cytoplasm"/>
    <property type="evidence" value="ECO:0007669"/>
    <property type="project" value="TreeGrafter"/>
</dbReference>
<accession>A0A1I2J823</accession>
<dbReference type="InterPro" id="IPR017741">
    <property type="entry name" value="FAD-dependent_OxRdtase_HpnW"/>
</dbReference>
<keyword evidence="7" id="KW-1185">Reference proteome</keyword>
<reference evidence="6 7" key="1">
    <citation type="submission" date="2016-10" db="EMBL/GenBank/DDBJ databases">
        <authorList>
            <person name="de Groot N.N."/>
        </authorList>
    </citation>
    <scope>NUCLEOTIDE SEQUENCE [LARGE SCALE GENOMIC DNA]</scope>
    <source>
        <strain>GEY</strain>
        <strain evidence="7">DSM 9560</strain>
    </source>
</reference>
<protein>
    <submittedName>
        <fullName evidence="6">FAD dependent oxidoreductase TIGR03364</fullName>
    </submittedName>
</protein>
<dbReference type="Pfam" id="PF01266">
    <property type="entry name" value="DAO"/>
    <property type="match status" value="1"/>
</dbReference>
<organism evidence="6 7">
    <name type="scientific">Thermoflexibacter ruber</name>
    <dbReference type="NCBI Taxonomy" id="1003"/>
    <lineage>
        <taxon>Bacteria</taxon>
        <taxon>Pseudomonadati</taxon>
        <taxon>Bacteroidota</taxon>
        <taxon>Cytophagia</taxon>
        <taxon>Cytophagales</taxon>
        <taxon>Thermoflexibacteraceae</taxon>
        <taxon>Thermoflexibacter</taxon>
    </lineage>
</organism>
<evidence type="ECO:0000256" key="1">
    <source>
        <dbReference type="ARBA" id="ARBA00001974"/>
    </source>
</evidence>
<dbReference type="Proteomes" id="UP000199513">
    <property type="component" value="Unassembled WGS sequence"/>
</dbReference>
<proteinExistence type="inferred from homology"/>
<sequence>MYSKKYHLIIIGGGALGTFHAYHALKKGLSVLLIEKDNTPSSASVRNFGQVVPSGQEEPWWKYGKIGLEVYKEIQRKTNITVRENGATYIASNEGEWQLINELHQIYQEKEYASYLLDKEECLAKIDRLKESYCVGGLYFPQELTVEPREMIQKVIDFLIHDYHLDFLHTTLVKHCDIQDGLCEVIDSKGQKYTAEKVIICNGSEFKILFPELFANSGIKLCKLQMMRTVPMPEVNLQGAILTGLTIRRYEAFHACPSYEKVLAENPKPELQRYGIHILFKQGIDSSIIIGDTHEYAGVKDTESLDFGINTYLNDLMIDEAKQILDLPTWQMQSYWVGYYASHPEGIFEHTISDKIFICTGIGGKGMTTSAGYAQMRIEAIYDTKFAQSQTKFLF</sequence>
<dbReference type="AlphaFoldDB" id="A0A1I2J823"/>
<dbReference type="EMBL" id="FONY01000044">
    <property type="protein sequence ID" value="SFF50895.1"/>
    <property type="molecule type" value="Genomic_DNA"/>
</dbReference>
<evidence type="ECO:0000313" key="7">
    <source>
        <dbReference type="Proteomes" id="UP000199513"/>
    </source>
</evidence>
<dbReference type="Gene3D" id="3.30.9.10">
    <property type="entry name" value="D-Amino Acid Oxidase, subunit A, domain 2"/>
    <property type="match status" value="1"/>
</dbReference>
<dbReference type="PANTHER" id="PTHR13847">
    <property type="entry name" value="SARCOSINE DEHYDROGENASE-RELATED"/>
    <property type="match status" value="1"/>
</dbReference>
<keyword evidence="3" id="KW-0285">Flavoprotein</keyword>
<dbReference type="PANTHER" id="PTHR13847:SF286">
    <property type="entry name" value="D-AMINO ACID DEHYDROGENASE"/>
    <property type="match status" value="1"/>
</dbReference>
<evidence type="ECO:0000313" key="6">
    <source>
        <dbReference type="EMBL" id="SFF50895.1"/>
    </source>
</evidence>
<evidence type="ECO:0000256" key="4">
    <source>
        <dbReference type="ARBA" id="ARBA00023002"/>
    </source>
</evidence>
<evidence type="ECO:0000259" key="5">
    <source>
        <dbReference type="Pfam" id="PF01266"/>
    </source>
</evidence>
<dbReference type="GO" id="GO:0016491">
    <property type="term" value="F:oxidoreductase activity"/>
    <property type="evidence" value="ECO:0007669"/>
    <property type="project" value="UniProtKB-KW"/>
</dbReference>
<dbReference type="SUPFAM" id="SSF51905">
    <property type="entry name" value="FAD/NAD(P)-binding domain"/>
    <property type="match status" value="1"/>
</dbReference>
<dbReference type="NCBIfam" id="TIGR03364">
    <property type="entry name" value="HpnW_proposed"/>
    <property type="match status" value="1"/>
</dbReference>
<evidence type="ECO:0000256" key="2">
    <source>
        <dbReference type="ARBA" id="ARBA00009410"/>
    </source>
</evidence>
<dbReference type="InterPro" id="IPR036188">
    <property type="entry name" value="FAD/NAD-bd_sf"/>
</dbReference>
<comment type="cofactor">
    <cofactor evidence="1">
        <name>FAD</name>
        <dbReference type="ChEBI" id="CHEBI:57692"/>
    </cofactor>
</comment>
<dbReference type="Gene3D" id="3.50.50.60">
    <property type="entry name" value="FAD/NAD(P)-binding domain"/>
    <property type="match status" value="1"/>
</dbReference>
<name>A0A1I2J823_9BACT</name>
<keyword evidence="4" id="KW-0560">Oxidoreductase</keyword>
<evidence type="ECO:0000256" key="3">
    <source>
        <dbReference type="ARBA" id="ARBA00022630"/>
    </source>
</evidence>